<protein>
    <recommendedName>
        <fullName evidence="4">DUF805 domain-containing protein</fullName>
    </recommendedName>
</protein>
<name>A0A087M216_9HYPH</name>
<dbReference type="RefSeq" id="WP_035082648.1">
    <property type="nucleotide sequence ID" value="NZ_JQGC01000009.1"/>
</dbReference>
<evidence type="ECO:0000313" key="3">
    <source>
        <dbReference type="Proteomes" id="UP000028981"/>
    </source>
</evidence>
<gene>
    <name evidence="2" type="ORF">JP75_11165</name>
</gene>
<feature type="transmembrane region" description="Helical" evidence="1">
    <location>
        <begin position="20"/>
        <end position="42"/>
    </location>
</feature>
<feature type="transmembrane region" description="Helical" evidence="1">
    <location>
        <begin position="85"/>
        <end position="105"/>
    </location>
</feature>
<dbReference type="InterPro" id="IPR008523">
    <property type="entry name" value="DUF805"/>
</dbReference>
<dbReference type="OrthoDB" id="9812349at2"/>
<dbReference type="AlphaFoldDB" id="A0A087M216"/>
<comment type="caution">
    <text evidence="2">The sequence shown here is derived from an EMBL/GenBank/DDBJ whole genome shotgun (WGS) entry which is preliminary data.</text>
</comment>
<dbReference type="STRING" id="46914.JP75_11165"/>
<keyword evidence="3" id="KW-1185">Reference proteome</keyword>
<feature type="transmembrane region" description="Helical" evidence="1">
    <location>
        <begin position="48"/>
        <end position="65"/>
    </location>
</feature>
<organism evidence="2 3">
    <name type="scientific">Devosia riboflavina</name>
    <dbReference type="NCBI Taxonomy" id="46914"/>
    <lineage>
        <taxon>Bacteria</taxon>
        <taxon>Pseudomonadati</taxon>
        <taxon>Pseudomonadota</taxon>
        <taxon>Alphaproteobacteria</taxon>
        <taxon>Hyphomicrobiales</taxon>
        <taxon>Devosiaceae</taxon>
        <taxon>Devosia</taxon>
    </lineage>
</organism>
<reference evidence="2 3" key="1">
    <citation type="submission" date="2014-08" db="EMBL/GenBank/DDBJ databases">
        <authorList>
            <person name="Hassan Y.I."/>
            <person name="Lepp D."/>
            <person name="Zhou T."/>
        </authorList>
    </citation>
    <scope>NUCLEOTIDE SEQUENCE [LARGE SCALE GENOMIC DNA]</scope>
    <source>
        <strain evidence="2 3">IFO13584</strain>
    </source>
</reference>
<dbReference type="GO" id="GO:0005886">
    <property type="term" value="C:plasma membrane"/>
    <property type="evidence" value="ECO:0007669"/>
    <property type="project" value="TreeGrafter"/>
</dbReference>
<dbReference type="Pfam" id="PF05656">
    <property type="entry name" value="DUF805"/>
    <property type="match status" value="1"/>
</dbReference>
<dbReference type="Proteomes" id="UP000028981">
    <property type="component" value="Unassembled WGS sequence"/>
</dbReference>
<sequence length="159" mass="17140">MDKIVALLTTSEGRIGRQQWWIGVLAVFVIALIASIVLNLIAFGNFTVLSWLYVLLNLALLWPSYNIGMKRRHDRDSDGMDLKILLGASVLLNLLTATGIGFSVVDIGGGVMLPQPPFWLTALNLIFGIFAIYMLVQLGFLKGTTGSNSYGADPVGAAA</sequence>
<keyword evidence="1" id="KW-0812">Transmembrane</keyword>
<evidence type="ECO:0000256" key="1">
    <source>
        <dbReference type="SAM" id="Phobius"/>
    </source>
</evidence>
<dbReference type="EMBL" id="JQGC01000009">
    <property type="protein sequence ID" value="KFL30919.1"/>
    <property type="molecule type" value="Genomic_DNA"/>
</dbReference>
<dbReference type="PANTHER" id="PTHR34980">
    <property type="entry name" value="INNER MEMBRANE PROTEIN-RELATED-RELATED"/>
    <property type="match status" value="1"/>
</dbReference>
<feature type="transmembrane region" description="Helical" evidence="1">
    <location>
        <begin position="117"/>
        <end position="136"/>
    </location>
</feature>
<keyword evidence="1" id="KW-1133">Transmembrane helix</keyword>
<accession>A0A087M216</accession>
<keyword evidence="1" id="KW-0472">Membrane</keyword>
<proteinExistence type="predicted"/>
<evidence type="ECO:0000313" key="2">
    <source>
        <dbReference type="EMBL" id="KFL30919.1"/>
    </source>
</evidence>
<evidence type="ECO:0008006" key="4">
    <source>
        <dbReference type="Google" id="ProtNLM"/>
    </source>
</evidence>